<dbReference type="GO" id="GO:0006508">
    <property type="term" value="P:proteolysis"/>
    <property type="evidence" value="ECO:0007669"/>
    <property type="project" value="UniProtKB-KW"/>
</dbReference>
<name>Q0QWG3_MAYDE</name>
<sequence>MTRTELLCLIIYFASTTCENVRFDNYRVYRIWIQNPGHLEILQELENYQDGLSFLEAPFPSSETVEIVVPPHHFEHLTELFEKYEMKFEIKISNLQSLIDNEQPKVFASEATFGWKKYHDLIEIYEWLDELLEKFPVLSNYNFGTSYEGRPMRAVKISHKANNPTIFIESTIHGREWITAATATYLLNELLTSTEPEVIELAQNYDWVFVPVFNVDGYAYTHHHNRIWRKTRQPNANLDICIGVDLNRNFDFNHLSQGSSKNPCSAIYAGPEPFSTPEALALSEFVKSFDNLKMYLSFQSYRQRLLFPYGSLLWGHTENYKDLNQIAHKAKEAISQRFGTEYSVGSAAEADHQASGTSIDWVHAKLNVSLAFAILFRDKGEAGFILPSNQIIPNALETFDGLKAMLKEAQILNYF</sequence>
<dbReference type="MEROPS" id="M14.A10"/>
<evidence type="ECO:0000256" key="8">
    <source>
        <dbReference type="ARBA" id="ARBA00022729"/>
    </source>
</evidence>
<keyword evidence="9" id="KW-0378">Hydrolase</keyword>
<protein>
    <recommendedName>
        <fullName evidence="14">Zinc carboxypeptidase A 1</fullName>
    </recommendedName>
</protein>
<dbReference type="GO" id="GO:0008270">
    <property type="term" value="F:zinc ion binding"/>
    <property type="evidence" value="ECO:0007669"/>
    <property type="project" value="InterPro"/>
</dbReference>
<dbReference type="PROSITE" id="PS52035">
    <property type="entry name" value="PEPTIDASE_M14"/>
    <property type="match status" value="1"/>
</dbReference>
<dbReference type="PANTHER" id="PTHR11705:SF123">
    <property type="entry name" value="PEPTIDASE M14 CARBOXYPEPTIDASE A DOMAIN-CONTAINING PROTEIN-RELATED"/>
    <property type="match status" value="1"/>
</dbReference>
<dbReference type="SMART" id="SM00631">
    <property type="entry name" value="Zn_pept"/>
    <property type="match status" value="1"/>
</dbReference>
<evidence type="ECO:0000256" key="14">
    <source>
        <dbReference type="ARBA" id="ARBA00069039"/>
    </source>
</evidence>
<evidence type="ECO:0000256" key="2">
    <source>
        <dbReference type="ARBA" id="ARBA00004613"/>
    </source>
</evidence>
<dbReference type="InterPro" id="IPR036990">
    <property type="entry name" value="M14A-like_propep"/>
</dbReference>
<dbReference type="PROSITE" id="PS00132">
    <property type="entry name" value="CARBOXYPEPT_ZN_1"/>
    <property type="match status" value="1"/>
</dbReference>
<feature type="signal peptide" evidence="16">
    <location>
        <begin position="1"/>
        <end position="18"/>
    </location>
</feature>
<comment type="subcellular location">
    <subcellularLocation>
        <location evidence="2">Secreted</location>
    </subcellularLocation>
</comment>
<evidence type="ECO:0000256" key="6">
    <source>
        <dbReference type="ARBA" id="ARBA00022670"/>
    </source>
</evidence>
<dbReference type="SUPFAM" id="SSF53187">
    <property type="entry name" value="Zn-dependent exopeptidases"/>
    <property type="match status" value="1"/>
</dbReference>
<evidence type="ECO:0000256" key="11">
    <source>
        <dbReference type="ARBA" id="ARBA00023049"/>
    </source>
</evidence>
<proteinExistence type="evidence at transcript level"/>
<accession>Q0QWG3</accession>
<reference evidence="18" key="1">
    <citation type="journal article" date="2006" name="Insect Biochem. Mol. Biol.">
        <title>Cloning and characterization of cDNAS encoding carboxypeptidase-like proteins from the gut of Hessian fly larvae [Mayetiola destructor (Say)].</title>
        <authorList>
            <person name="Liu X."/>
            <person name="Fellers J.P."/>
            <person name="Zhu Y.C."/>
            <person name="Mutti N.S."/>
            <person name="El-Bouhssini M."/>
            <person name="Chen M.S."/>
        </authorList>
    </citation>
    <scope>NUCLEOTIDE SEQUENCE</scope>
</reference>
<keyword evidence="12" id="KW-1015">Disulfide bond</keyword>
<evidence type="ECO:0000256" key="7">
    <source>
        <dbReference type="ARBA" id="ARBA00022723"/>
    </source>
</evidence>
<dbReference type="Gene3D" id="3.30.70.340">
    <property type="entry name" value="Metallocarboxypeptidase-like"/>
    <property type="match status" value="1"/>
</dbReference>
<organism evidence="18">
    <name type="scientific">Mayetiola destructor</name>
    <name type="common">Hessian fly</name>
    <dbReference type="NCBI Taxonomy" id="39758"/>
    <lineage>
        <taxon>Eukaryota</taxon>
        <taxon>Metazoa</taxon>
        <taxon>Ecdysozoa</taxon>
        <taxon>Arthropoda</taxon>
        <taxon>Hexapoda</taxon>
        <taxon>Insecta</taxon>
        <taxon>Pterygota</taxon>
        <taxon>Neoptera</taxon>
        <taxon>Endopterygota</taxon>
        <taxon>Diptera</taxon>
        <taxon>Nematocera</taxon>
        <taxon>Sciaroidea</taxon>
        <taxon>Cecidomyiidae</taxon>
        <taxon>Mayetiola</taxon>
    </lineage>
</organism>
<evidence type="ECO:0000259" key="17">
    <source>
        <dbReference type="PROSITE" id="PS52035"/>
    </source>
</evidence>
<feature type="chain" id="PRO_5004175980" description="Zinc carboxypeptidase A 1" evidence="16">
    <location>
        <begin position="19"/>
        <end position="415"/>
    </location>
</feature>
<evidence type="ECO:0000256" key="9">
    <source>
        <dbReference type="ARBA" id="ARBA00022801"/>
    </source>
</evidence>
<evidence type="ECO:0000256" key="13">
    <source>
        <dbReference type="ARBA" id="ARBA00057299"/>
    </source>
</evidence>
<dbReference type="GO" id="GO:0004181">
    <property type="term" value="F:metallocarboxypeptidase activity"/>
    <property type="evidence" value="ECO:0007669"/>
    <property type="project" value="InterPro"/>
</dbReference>
<dbReference type="InterPro" id="IPR057246">
    <property type="entry name" value="CARBOXYPEPT_ZN_1"/>
</dbReference>
<keyword evidence="5 18" id="KW-0121">Carboxypeptidase</keyword>
<evidence type="ECO:0000256" key="12">
    <source>
        <dbReference type="ARBA" id="ARBA00023157"/>
    </source>
</evidence>
<dbReference type="PANTHER" id="PTHR11705">
    <property type="entry name" value="PROTEASE FAMILY M14 CARBOXYPEPTIDASE A,B"/>
    <property type="match status" value="1"/>
</dbReference>
<comment type="caution">
    <text evidence="15">Lacks conserved residue(s) required for the propagation of feature annotation.</text>
</comment>
<keyword evidence="8 16" id="KW-0732">Signal</keyword>
<evidence type="ECO:0000256" key="1">
    <source>
        <dbReference type="ARBA" id="ARBA00001947"/>
    </source>
</evidence>
<dbReference type="BRENDA" id="3.4.17.1">
    <property type="organism ID" value="8687"/>
</dbReference>
<dbReference type="EMBL" id="DQ196072">
    <property type="protein sequence ID" value="ABA29652.1"/>
    <property type="molecule type" value="mRNA"/>
</dbReference>
<dbReference type="InterPro" id="IPR000834">
    <property type="entry name" value="Peptidase_M14"/>
</dbReference>
<evidence type="ECO:0000256" key="15">
    <source>
        <dbReference type="PROSITE-ProRule" id="PRU01379"/>
    </source>
</evidence>
<dbReference type="GO" id="GO:0005615">
    <property type="term" value="C:extracellular space"/>
    <property type="evidence" value="ECO:0007669"/>
    <property type="project" value="TreeGrafter"/>
</dbReference>
<keyword evidence="11" id="KW-0482">Metalloprotease</keyword>
<comment type="similarity">
    <text evidence="3 15">Belongs to the peptidase M14 family.</text>
</comment>
<comment type="function">
    <text evidence="13">Involved in the digestion of the blood meal.</text>
</comment>
<dbReference type="SUPFAM" id="SSF54897">
    <property type="entry name" value="Protease propeptides/inhibitors"/>
    <property type="match status" value="1"/>
</dbReference>
<dbReference type="InterPro" id="IPR003146">
    <property type="entry name" value="M14A_act_pep"/>
</dbReference>
<dbReference type="Pfam" id="PF02244">
    <property type="entry name" value="Propep_M14"/>
    <property type="match status" value="1"/>
</dbReference>
<evidence type="ECO:0000256" key="5">
    <source>
        <dbReference type="ARBA" id="ARBA00022645"/>
    </source>
</evidence>
<evidence type="ECO:0000256" key="10">
    <source>
        <dbReference type="ARBA" id="ARBA00022833"/>
    </source>
</evidence>
<dbReference type="Gene3D" id="3.40.630.10">
    <property type="entry name" value="Zn peptidases"/>
    <property type="match status" value="1"/>
</dbReference>
<dbReference type="FunFam" id="3.30.70.340:FF:000002">
    <property type="entry name" value="Carboxypeptidase A"/>
    <property type="match status" value="1"/>
</dbReference>
<keyword evidence="10" id="KW-0862">Zinc</keyword>
<dbReference type="AlphaFoldDB" id="Q0QWG3"/>
<dbReference type="FunFam" id="3.40.630.10:FF:000040">
    <property type="entry name" value="zinc carboxypeptidase"/>
    <property type="match status" value="1"/>
</dbReference>
<evidence type="ECO:0000256" key="4">
    <source>
        <dbReference type="ARBA" id="ARBA00022525"/>
    </source>
</evidence>
<comment type="cofactor">
    <cofactor evidence="1">
        <name>Zn(2+)</name>
        <dbReference type="ChEBI" id="CHEBI:29105"/>
    </cofactor>
</comment>
<dbReference type="Pfam" id="PF00246">
    <property type="entry name" value="Peptidase_M14"/>
    <property type="match status" value="1"/>
</dbReference>
<evidence type="ECO:0000256" key="16">
    <source>
        <dbReference type="SAM" id="SignalP"/>
    </source>
</evidence>
<dbReference type="PRINTS" id="PR00765">
    <property type="entry name" value="CRBOXYPTASEA"/>
</dbReference>
<feature type="domain" description="Peptidase M14" evidence="17">
    <location>
        <begin position="117"/>
        <end position="409"/>
    </location>
</feature>
<dbReference type="CDD" id="cd03860">
    <property type="entry name" value="M14_CP_A-B_like"/>
    <property type="match status" value="1"/>
</dbReference>
<evidence type="ECO:0000313" key="18">
    <source>
        <dbReference type="EMBL" id="ABA29652.1"/>
    </source>
</evidence>
<evidence type="ECO:0000256" key="3">
    <source>
        <dbReference type="ARBA" id="ARBA00005988"/>
    </source>
</evidence>
<keyword evidence="6" id="KW-0645">Protease</keyword>
<keyword evidence="7" id="KW-0479">Metal-binding</keyword>
<keyword evidence="4" id="KW-0964">Secreted</keyword>